<dbReference type="Proteomes" id="UP000694400">
    <property type="component" value="Chromosome 20"/>
</dbReference>
<evidence type="ECO:0000313" key="10">
    <source>
        <dbReference type="Proteomes" id="UP000694400"/>
    </source>
</evidence>
<dbReference type="Gene3D" id="3.40.30.10">
    <property type="entry name" value="Glutaredoxin"/>
    <property type="match status" value="1"/>
</dbReference>
<evidence type="ECO:0000256" key="7">
    <source>
        <dbReference type="SAM" id="MobiDB-lite"/>
    </source>
</evidence>
<evidence type="ECO:0000256" key="5">
    <source>
        <dbReference type="ARBA" id="ARBA00023157"/>
    </source>
</evidence>
<feature type="compositionally biased region" description="Basic residues" evidence="7">
    <location>
        <begin position="21"/>
        <end position="32"/>
    </location>
</feature>
<name>A0A8B9T7Y0_ANAPL</name>
<dbReference type="PANTHER" id="PTHR12452:SF0">
    <property type="entry name" value="THIOREDOXIN DOMAIN-CONTAINING PROTEIN 17"/>
    <property type="match status" value="1"/>
</dbReference>
<proteinExistence type="inferred from homology"/>
<sequence>MNGGTRRAAPAHQTRPAAARSLRRALTSRHSRGAGGRDQRRREAPDAPSASAEPRPRPTGVAVQTRSRQPPPQRPSGGSAGTTASGAGPALSRLQLPPPAGAMGWEEKQVRGYSEFVQTAQRYHGRPIFALFCGDKDAEGKSWCPDCVTAEPVVRRELHNMPDESVFIYCLVGDRAYWKDPNNEFRKNLKLTGVPTLLKYGTLLFLHTSILVSKNYCQESPPRTPETMITRILTFKYLQLR</sequence>
<protein>
    <recommendedName>
        <fullName evidence="3">Thioredoxin domain-containing protein 17</fullName>
    </recommendedName>
</protein>
<dbReference type="AlphaFoldDB" id="A0A8B9T7Y0"/>
<evidence type="ECO:0000256" key="4">
    <source>
        <dbReference type="ARBA" id="ARBA00022490"/>
    </source>
</evidence>
<accession>A0A8B9T7Y0</accession>
<evidence type="ECO:0000256" key="2">
    <source>
        <dbReference type="ARBA" id="ARBA00008987"/>
    </source>
</evidence>
<dbReference type="SUPFAM" id="SSF52833">
    <property type="entry name" value="Thioredoxin-like"/>
    <property type="match status" value="1"/>
</dbReference>
<dbReference type="GO" id="GO:0047134">
    <property type="term" value="F:protein-disulfide reductase [NAD(P)H] activity"/>
    <property type="evidence" value="ECO:0007669"/>
    <property type="project" value="InterPro"/>
</dbReference>
<comment type="subcellular location">
    <subcellularLocation>
        <location evidence="1">Cytoplasm</location>
    </subcellularLocation>
</comment>
<dbReference type="InterPro" id="IPR010357">
    <property type="entry name" value="TXNDC17_dom"/>
</dbReference>
<keyword evidence="5" id="KW-1015">Disulfide bond</keyword>
<evidence type="ECO:0000256" key="3">
    <source>
        <dbReference type="ARBA" id="ARBA00016949"/>
    </source>
</evidence>
<feature type="region of interest" description="Disordered" evidence="7">
    <location>
        <begin position="1"/>
        <end position="102"/>
    </location>
</feature>
<dbReference type="CDD" id="cd02952">
    <property type="entry name" value="TRP14_like"/>
    <property type="match status" value="1"/>
</dbReference>
<dbReference type="InterPro" id="IPR045108">
    <property type="entry name" value="TXNDC17-like"/>
</dbReference>
<feature type="compositionally biased region" description="Low complexity" evidence="7">
    <location>
        <begin position="1"/>
        <end position="20"/>
    </location>
</feature>
<organism evidence="9 10">
    <name type="scientific">Anas platyrhynchos</name>
    <name type="common">Mallard</name>
    <name type="synonym">Anas boschas</name>
    <dbReference type="NCBI Taxonomy" id="8839"/>
    <lineage>
        <taxon>Eukaryota</taxon>
        <taxon>Metazoa</taxon>
        <taxon>Chordata</taxon>
        <taxon>Craniata</taxon>
        <taxon>Vertebrata</taxon>
        <taxon>Euteleostomi</taxon>
        <taxon>Archelosauria</taxon>
        <taxon>Archosauria</taxon>
        <taxon>Dinosauria</taxon>
        <taxon>Saurischia</taxon>
        <taxon>Theropoda</taxon>
        <taxon>Coelurosauria</taxon>
        <taxon>Aves</taxon>
        <taxon>Neognathae</taxon>
        <taxon>Galloanserae</taxon>
        <taxon>Anseriformes</taxon>
        <taxon>Anatidae</taxon>
        <taxon>Anatinae</taxon>
        <taxon>Anas</taxon>
    </lineage>
</organism>
<evidence type="ECO:0000259" key="8">
    <source>
        <dbReference type="Pfam" id="PF06110"/>
    </source>
</evidence>
<reference evidence="9" key="3">
    <citation type="submission" date="2025-09" db="UniProtKB">
        <authorList>
            <consortium name="Ensembl"/>
        </authorList>
    </citation>
    <scope>IDENTIFICATION</scope>
</reference>
<feature type="compositionally biased region" description="Low complexity" evidence="7">
    <location>
        <begin position="75"/>
        <end position="90"/>
    </location>
</feature>
<dbReference type="FunFam" id="3.40.30.10:FF:000124">
    <property type="entry name" value="Thioredoxin domain-containing 17"/>
    <property type="match status" value="1"/>
</dbReference>
<dbReference type="PANTHER" id="PTHR12452">
    <property type="entry name" value="42-9-9 PROTEIN-RELATED"/>
    <property type="match status" value="1"/>
</dbReference>
<dbReference type="GO" id="GO:0005829">
    <property type="term" value="C:cytosol"/>
    <property type="evidence" value="ECO:0007669"/>
    <property type="project" value="TreeGrafter"/>
</dbReference>
<keyword evidence="4" id="KW-0963">Cytoplasm</keyword>
<feature type="domain" description="Thioredoxin" evidence="8">
    <location>
        <begin position="110"/>
        <end position="203"/>
    </location>
</feature>
<comment type="similarity">
    <text evidence="2">Belongs to the thioredoxin family.</text>
</comment>
<keyword evidence="6" id="KW-0676">Redox-active center</keyword>
<evidence type="ECO:0000256" key="1">
    <source>
        <dbReference type="ARBA" id="ARBA00004496"/>
    </source>
</evidence>
<feature type="compositionally biased region" description="Basic and acidic residues" evidence="7">
    <location>
        <begin position="35"/>
        <end position="45"/>
    </location>
</feature>
<reference evidence="9" key="1">
    <citation type="submission" date="2019-08" db="EMBL/GenBank/DDBJ databases">
        <title>Three high-quality genomes provides insights into domestication of ducks.</title>
        <authorList>
            <person name="Hou Z.C."/>
            <person name="Zhu F."/>
            <person name="Yin Z.T."/>
            <person name="Zhang F."/>
        </authorList>
    </citation>
    <scope>NUCLEOTIDE SEQUENCE [LARGE SCALE GENOMIC DNA]</scope>
</reference>
<evidence type="ECO:0000313" key="9">
    <source>
        <dbReference type="Ensembl" id="ENSAPLP00020016891.1"/>
    </source>
</evidence>
<dbReference type="InterPro" id="IPR036249">
    <property type="entry name" value="Thioredoxin-like_sf"/>
</dbReference>
<evidence type="ECO:0000256" key="6">
    <source>
        <dbReference type="ARBA" id="ARBA00023284"/>
    </source>
</evidence>
<reference evidence="9" key="2">
    <citation type="submission" date="2025-08" db="UniProtKB">
        <authorList>
            <consortium name="Ensembl"/>
        </authorList>
    </citation>
    <scope>IDENTIFICATION</scope>
</reference>
<dbReference type="Pfam" id="PF06110">
    <property type="entry name" value="TXD17-like_Trx"/>
    <property type="match status" value="1"/>
</dbReference>
<dbReference type="Ensembl" id="ENSAPLT00020018242.1">
    <property type="protein sequence ID" value="ENSAPLP00020016891.1"/>
    <property type="gene ID" value="ENSAPLG00020012142.1"/>
</dbReference>